<dbReference type="EMBL" id="CP011125">
    <property type="protein sequence ID" value="AKF09591.1"/>
    <property type="molecule type" value="Genomic_DNA"/>
</dbReference>
<proteinExistence type="predicted"/>
<dbReference type="KEGG" id="samy:DB32_006740"/>
<dbReference type="Proteomes" id="UP000034883">
    <property type="component" value="Chromosome"/>
</dbReference>
<name>A0A0F6YLL2_9BACT</name>
<accession>A0A0F6YLL2</accession>
<evidence type="ECO:0000259" key="1">
    <source>
        <dbReference type="Pfam" id="PF01370"/>
    </source>
</evidence>
<dbReference type="GO" id="GO:0005737">
    <property type="term" value="C:cytoplasm"/>
    <property type="evidence" value="ECO:0007669"/>
    <property type="project" value="TreeGrafter"/>
</dbReference>
<dbReference type="STRING" id="927083.DB32_006740"/>
<keyword evidence="3" id="KW-1185">Reference proteome</keyword>
<dbReference type="AlphaFoldDB" id="A0A0F6YLL2"/>
<dbReference type="PANTHER" id="PTHR48079">
    <property type="entry name" value="PROTEIN YEEZ"/>
    <property type="match status" value="1"/>
</dbReference>
<reference evidence="2 3" key="1">
    <citation type="submission" date="2015-03" db="EMBL/GenBank/DDBJ databases">
        <title>Genome assembly of Sandaracinus amylolyticus DSM 53668.</title>
        <authorList>
            <person name="Sharma G."/>
            <person name="Subramanian S."/>
        </authorList>
    </citation>
    <scope>NUCLEOTIDE SEQUENCE [LARGE SCALE GENOMIC DNA]</scope>
    <source>
        <strain evidence="2 3">DSM 53668</strain>
    </source>
</reference>
<dbReference type="InterPro" id="IPR036291">
    <property type="entry name" value="NAD(P)-bd_dom_sf"/>
</dbReference>
<protein>
    <submittedName>
        <fullName evidence="2">Dihydroflavonol-4-reductase</fullName>
    </submittedName>
</protein>
<gene>
    <name evidence="2" type="ORF">DB32_006740</name>
</gene>
<organism evidence="2 3">
    <name type="scientific">Sandaracinus amylolyticus</name>
    <dbReference type="NCBI Taxonomy" id="927083"/>
    <lineage>
        <taxon>Bacteria</taxon>
        <taxon>Pseudomonadati</taxon>
        <taxon>Myxococcota</taxon>
        <taxon>Polyangia</taxon>
        <taxon>Polyangiales</taxon>
        <taxon>Sandaracinaceae</taxon>
        <taxon>Sandaracinus</taxon>
    </lineage>
</organism>
<dbReference type="InterPro" id="IPR001509">
    <property type="entry name" value="Epimerase_deHydtase"/>
</dbReference>
<dbReference type="GO" id="GO:0004029">
    <property type="term" value="F:aldehyde dehydrogenase (NAD+) activity"/>
    <property type="evidence" value="ECO:0007669"/>
    <property type="project" value="TreeGrafter"/>
</dbReference>
<dbReference type="Pfam" id="PF01370">
    <property type="entry name" value="Epimerase"/>
    <property type="match status" value="1"/>
</dbReference>
<dbReference type="Gene3D" id="3.40.50.720">
    <property type="entry name" value="NAD(P)-binding Rossmann-like Domain"/>
    <property type="match status" value="1"/>
</dbReference>
<dbReference type="SUPFAM" id="SSF51735">
    <property type="entry name" value="NAD(P)-binding Rossmann-fold domains"/>
    <property type="match status" value="1"/>
</dbReference>
<sequence>MGGNLADVAIAAGHDVVCTKRAGSRVEHLAHLPIRWADADLASEDDLARAFAGAEIVIHCAAIVVTGKDADDVMRATNVAGTRHVIDACRRAKVRRLVHVSTVAAIGVSDGTRDATEDDAFNLAEHHMLDGYAETKRAAQDLVEAAVRAGEIDAVIACPTLMWGPYDVKPSTGRLAVELAKGRIPGGTPGTNNVVDVRDVARGLLLCAEKGRTGERYILGGENVTYHELFTRIARIGGYRAPRFVVPRALATAFGWLGDVAHRVGVPTAIDSMSVRWAYCPGFRFSHAKAARELGYAPGPADEGIRAGIEWMRARGMS</sequence>
<evidence type="ECO:0000313" key="3">
    <source>
        <dbReference type="Proteomes" id="UP000034883"/>
    </source>
</evidence>
<dbReference type="PANTHER" id="PTHR48079:SF6">
    <property type="entry name" value="NAD(P)-BINDING DOMAIN-CONTAINING PROTEIN-RELATED"/>
    <property type="match status" value="1"/>
</dbReference>
<evidence type="ECO:0000313" key="2">
    <source>
        <dbReference type="EMBL" id="AKF09591.1"/>
    </source>
</evidence>
<dbReference type="InterPro" id="IPR051783">
    <property type="entry name" value="NAD(P)-dependent_oxidoreduct"/>
</dbReference>
<feature type="domain" description="NAD-dependent epimerase/dehydratase" evidence="1">
    <location>
        <begin position="2"/>
        <end position="220"/>
    </location>
</feature>